<dbReference type="InParanoid" id="D6U698"/>
<dbReference type="EMBL" id="ADVG01000005">
    <property type="protein sequence ID" value="EFH80509.1"/>
    <property type="molecule type" value="Genomic_DNA"/>
</dbReference>
<evidence type="ECO:0000313" key="2">
    <source>
        <dbReference type="Proteomes" id="UP000004508"/>
    </source>
</evidence>
<dbReference type="AlphaFoldDB" id="D6U698"/>
<proteinExistence type="predicted"/>
<dbReference type="RefSeq" id="WP_007923138.1">
    <property type="nucleotide sequence ID" value="NZ_ADVG01000005.1"/>
</dbReference>
<organism evidence="1 2">
    <name type="scientific">Ktedonobacter racemifer DSM 44963</name>
    <dbReference type="NCBI Taxonomy" id="485913"/>
    <lineage>
        <taxon>Bacteria</taxon>
        <taxon>Bacillati</taxon>
        <taxon>Chloroflexota</taxon>
        <taxon>Ktedonobacteria</taxon>
        <taxon>Ktedonobacterales</taxon>
        <taxon>Ktedonobacteraceae</taxon>
        <taxon>Ktedonobacter</taxon>
    </lineage>
</organism>
<accession>D6U698</accession>
<keyword evidence="2" id="KW-1185">Reference proteome</keyword>
<name>D6U698_KTERA</name>
<reference evidence="1 2" key="1">
    <citation type="journal article" date="2011" name="Stand. Genomic Sci.">
        <title>Non-contiguous finished genome sequence and contextual data of the filamentous soil bacterium Ktedonobacter racemifer type strain (SOSP1-21).</title>
        <authorList>
            <person name="Chang Y.J."/>
            <person name="Land M."/>
            <person name="Hauser L."/>
            <person name="Chertkov O."/>
            <person name="Del Rio T.G."/>
            <person name="Nolan M."/>
            <person name="Copeland A."/>
            <person name="Tice H."/>
            <person name="Cheng J.F."/>
            <person name="Lucas S."/>
            <person name="Han C."/>
            <person name="Goodwin L."/>
            <person name="Pitluck S."/>
            <person name="Ivanova N."/>
            <person name="Ovchinikova G."/>
            <person name="Pati A."/>
            <person name="Chen A."/>
            <person name="Palaniappan K."/>
            <person name="Mavromatis K."/>
            <person name="Liolios K."/>
            <person name="Brettin T."/>
            <person name="Fiebig A."/>
            <person name="Rohde M."/>
            <person name="Abt B."/>
            <person name="Goker M."/>
            <person name="Detter J.C."/>
            <person name="Woyke T."/>
            <person name="Bristow J."/>
            <person name="Eisen J.A."/>
            <person name="Markowitz V."/>
            <person name="Hugenholtz P."/>
            <person name="Kyrpides N.C."/>
            <person name="Klenk H.P."/>
            <person name="Lapidus A."/>
        </authorList>
    </citation>
    <scope>NUCLEOTIDE SEQUENCE [LARGE SCALE GENOMIC DNA]</scope>
    <source>
        <strain evidence="2">DSM 44963</strain>
    </source>
</reference>
<evidence type="ECO:0000313" key="1">
    <source>
        <dbReference type="EMBL" id="EFH80509.1"/>
    </source>
</evidence>
<comment type="caution">
    <text evidence="1">The sequence shown here is derived from an EMBL/GenBank/DDBJ whole genome shotgun (WGS) entry which is preliminary data.</text>
</comment>
<sequence length="121" mass="14439">MVAHRQISTLTTEVMPSLQEANLQQGHMLVYNQARDRWEGGVEGWFLWMEHSTFLLYVNAYLEFHKITHPTREQMQEAVKHCARLAYWDGCERFYDRRVHVQRSKMEAHQERNPSCPSSLF</sequence>
<protein>
    <submittedName>
        <fullName evidence="1">Uncharacterized protein</fullName>
    </submittedName>
</protein>
<dbReference type="STRING" id="485913.Krac_1118"/>
<dbReference type="Proteomes" id="UP000004508">
    <property type="component" value="Unassembled WGS sequence"/>
</dbReference>
<gene>
    <name evidence="1" type="ORF">Krac_1118</name>
</gene>